<feature type="chain" id="PRO_5045173485" description="Secreted protein" evidence="1">
    <location>
        <begin position="29"/>
        <end position="125"/>
    </location>
</feature>
<keyword evidence="3" id="KW-1185">Reference proteome</keyword>
<accession>A0ABS9HDH9</accession>
<sequence length="125" mass="13005">MKKTIAATTLLATATAGATVLVAAPANADVERRGTCAGATYELNVDRERGGYDVDADIEGAKASSTWRLTIRHNGTVAVSRTLRADDEGELDLDTFRKNTTGKDTFKVTVTPAGGSACSLKVTAA</sequence>
<keyword evidence="1" id="KW-0732">Signal</keyword>
<proteinExistence type="predicted"/>
<dbReference type="EMBL" id="JAKJHZ010000010">
    <property type="protein sequence ID" value="MCF6379196.1"/>
    <property type="molecule type" value="Genomic_DNA"/>
</dbReference>
<gene>
    <name evidence="2" type="ORF">L2K70_16410</name>
</gene>
<reference evidence="2 3" key="1">
    <citation type="submission" date="2022-01" db="EMBL/GenBank/DDBJ databases">
        <title>Nocardioides sp. nov., an actinomycete isolated from mining soil.</title>
        <authorList>
            <person name="Liu L."/>
        </authorList>
    </citation>
    <scope>NUCLEOTIDE SEQUENCE [LARGE SCALE GENOMIC DNA]</scope>
    <source>
        <strain evidence="2 3">KLBMP 9356</strain>
    </source>
</reference>
<protein>
    <recommendedName>
        <fullName evidence="4">Secreted protein</fullName>
    </recommendedName>
</protein>
<organism evidence="2 3">
    <name type="scientific">Nocardioides potassii</name>
    <dbReference type="NCBI Taxonomy" id="2911371"/>
    <lineage>
        <taxon>Bacteria</taxon>
        <taxon>Bacillati</taxon>
        <taxon>Actinomycetota</taxon>
        <taxon>Actinomycetes</taxon>
        <taxon>Propionibacteriales</taxon>
        <taxon>Nocardioidaceae</taxon>
        <taxon>Nocardioides</taxon>
    </lineage>
</organism>
<comment type="caution">
    <text evidence="2">The sequence shown here is derived from an EMBL/GenBank/DDBJ whole genome shotgun (WGS) entry which is preliminary data.</text>
</comment>
<evidence type="ECO:0000313" key="2">
    <source>
        <dbReference type="EMBL" id="MCF6379196.1"/>
    </source>
</evidence>
<evidence type="ECO:0000256" key="1">
    <source>
        <dbReference type="SAM" id="SignalP"/>
    </source>
</evidence>
<name>A0ABS9HDH9_9ACTN</name>
<feature type="signal peptide" evidence="1">
    <location>
        <begin position="1"/>
        <end position="28"/>
    </location>
</feature>
<evidence type="ECO:0000313" key="3">
    <source>
        <dbReference type="Proteomes" id="UP001201161"/>
    </source>
</evidence>
<dbReference type="RefSeq" id="WP_236403646.1">
    <property type="nucleotide sequence ID" value="NZ_JAKJHZ010000010.1"/>
</dbReference>
<evidence type="ECO:0008006" key="4">
    <source>
        <dbReference type="Google" id="ProtNLM"/>
    </source>
</evidence>
<dbReference type="Proteomes" id="UP001201161">
    <property type="component" value="Unassembled WGS sequence"/>
</dbReference>